<evidence type="ECO:0000313" key="2">
    <source>
        <dbReference type="EMBL" id="KAJ1152169.1"/>
    </source>
</evidence>
<sequence>MCTPHLRVFVQPVPPVPDVDSRSRPLYRASPAPVRAPLSCPNWPASPRHSLAGQSLTPGLSCRFVYPRELGRPSPQGRPRSPQLGSQRLPGLPPLSPVQLWLIPAVGRQDNCWMVGGRRELRVTRA</sequence>
<proteinExistence type="predicted"/>
<protein>
    <submittedName>
        <fullName evidence="2">Uncharacterized protein</fullName>
    </submittedName>
</protein>
<dbReference type="AlphaFoldDB" id="A0AAV7RIT0"/>
<feature type="region of interest" description="Disordered" evidence="1">
    <location>
        <begin position="13"/>
        <end position="33"/>
    </location>
</feature>
<keyword evidence="3" id="KW-1185">Reference proteome</keyword>
<organism evidence="2 3">
    <name type="scientific">Pleurodeles waltl</name>
    <name type="common">Iberian ribbed newt</name>
    <dbReference type="NCBI Taxonomy" id="8319"/>
    <lineage>
        <taxon>Eukaryota</taxon>
        <taxon>Metazoa</taxon>
        <taxon>Chordata</taxon>
        <taxon>Craniata</taxon>
        <taxon>Vertebrata</taxon>
        <taxon>Euteleostomi</taxon>
        <taxon>Amphibia</taxon>
        <taxon>Batrachia</taxon>
        <taxon>Caudata</taxon>
        <taxon>Salamandroidea</taxon>
        <taxon>Salamandridae</taxon>
        <taxon>Pleurodelinae</taxon>
        <taxon>Pleurodeles</taxon>
    </lineage>
</organism>
<comment type="caution">
    <text evidence="2">The sequence shown here is derived from an EMBL/GenBank/DDBJ whole genome shotgun (WGS) entry which is preliminary data.</text>
</comment>
<evidence type="ECO:0000256" key="1">
    <source>
        <dbReference type="SAM" id="MobiDB-lite"/>
    </source>
</evidence>
<dbReference type="EMBL" id="JANPWB010000009">
    <property type="protein sequence ID" value="KAJ1152169.1"/>
    <property type="molecule type" value="Genomic_DNA"/>
</dbReference>
<reference evidence="2" key="1">
    <citation type="journal article" date="2022" name="bioRxiv">
        <title>Sequencing and chromosome-scale assembly of the giantPleurodeles waltlgenome.</title>
        <authorList>
            <person name="Brown T."/>
            <person name="Elewa A."/>
            <person name="Iarovenko S."/>
            <person name="Subramanian E."/>
            <person name="Araus A.J."/>
            <person name="Petzold A."/>
            <person name="Susuki M."/>
            <person name="Suzuki K.-i.T."/>
            <person name="Hayashi T."/>
            <person name="Toyoda A."/>
            <person name="Oliveira C."/>
            <person name="Osipova E."/>
            <person name="Leigh N.D."/>
            <person name="Simon A."/>
            <person name="Yun M.H."/>
        </authorList>
    </citation>
    <scope>NUCLEOTIDE SEQUENCE</scope>
    <source>
        <strain evidence="2">20211129_DDA</strain>
        <tissue evidence="2">Liver</tissue>
    </source>
</reference>
<dbReference type="Proteomes" id="UP001066276">
    <property type="component" value="Chromosome 5"/>
</dbReference>
<gene>
    <name evidence="2" type="ORF">NDU88_004946</name>
</gene>
<accession>A0AAV7RIT0</accession>
<evidence type="ECO:0000313" key="3">
    <source>
        <dbReference type="Proteomes" id="UP001066276"/>
    </source>
</evidence>
<feature type="region of interest" description="Disordered" evidence="1">
    <location>
        <begin position="67"/>
        <end position="91"/>
    </location>
</feature>
<name>A0AAV7RIT0_PLEWA</name>
<feature type="compositionally biased region" description="Low complexity" evidence="1">
    <location>
        <begin position="72"/>
        <end position="84"/>
    </location>
</feature>